<dbReference type="Gene3D" id="6.10.340.10">
    <property type="match status" value="1"/>
</dbReference>
<dbReference type="PANTHER" id="PTHR43081">
    <property type="entry name" value="ADENYLATE CYCLASE, TERMINAL-DIFFERENTIATION SPECIFIC-RELATED"/>
    <property type="match status" value="1"/>
</dbReference>
<evidence type="ECO:0000313" key="10">
    <source>
        <dbReference type="EMBL" id="KTC68343.1"/>
    </source>
</evidence>
<comment type="subcellular location">
    <subcellularLocation>
        <location evidence="1">Cell membrane</location>
        <topology evidence="1">Multi-pass membrane protein</topology>
    </subcellularLocation>
</comment>
<dbReference type="SUPFAM" id="SSF103190">
    <property type="entry name" value="Sensory domain-like"/>
    <property type="match status" value="1"/>
</dbReference>
<dbReference type="FunFam" id="3.30.70.1230:FF:000016">
    <property type="entry name" value="Adenylate/guanylate cyclase domain-containing protein"/>
    <property type="match status" value="1"/>
</dbReference>
<dbReference type="EC" id="4.6.1.1" evidence="11"/>
<keyword evidence="12" id="KW-1185">Reference proteome</keyword>
<keyword evidence="6 7" id="KW-0472">Membrane</keyword>
<dbReference type="STRING" id="28083.Lbir_2945"/>
<evidence type="ECO:0000259" key="9">
    <source>
        <dbReference type="PROSITE" id="PS50885"/>
    </source>
</evidence>
<evidence type="ECO:0000313" key="12">
    <source>
        <dbReference type="Proteomes" id="UP000054735"/>
    </source>
</evidence>
<keyword evidence="5 7" id="KW-1133">Transmembrane helix</keyword>
<comment type="similarity">
    <text evidence="2">Belongs to the adenylyl cyclase class-3 family.</text>
</comment>
<dbReference type="InterPro" id="IPR003660">
    <property type="entry name" value="HAMP_dom"/>
</dbReference>
<evidence type="ECO:0000256" key="6">
    <source>
        <dbReference type="ARBA" id="ARBA00023136"/>
    </source>
</evidence>
<dbReference type="PANTHER" id="PTHR43081:SF1">
    <property type="entry name" value="ADENYLATE CYCLASE, TERMINAL-DIFFERENTIATION SPECIFIC"/>
    <property type="match status" value="1"/>
</dbReference>
<evidence type="ECO:0000256" key="5">
    <source>
        <dbReference type="ARBA" id="ARBA00022989"/>
    </source>
</evidence>
<dbReference type="SUPFAM" id="SSF55073">
    <property type="entry name" value="Nucleotide cyclase"/>
    <property type="match status" value="1"/>
</dbReference>
<keyword evidence="3" id="KW-1003">Cell membrane</keyword>
<dbReference type="PROSITE" id="PS50125">
    <property type="entry name" value="GUANYLATE_CYCLASE_2"/>
    <property type="match status" value="1"/>
</dbReference>
<reference evidence="10 12" key="1">
    <citation type="submission" date="2015-11" db="EMBL/GenBank/DDBJ databases">
        <title>Genomic analysis of 38 Legionella species identifies large and diverse effector repertoires.</title>
        <authorList>
            <person name="Burstein D."/>
            <person name="Amaro F."/>
            <person name="Zusman T."/>
            <person name="Lifshitz Z."/>
            <person name="Cohen O."/>
            <person name="Gilbert J.A."/>
            <person name="Pupko T."/>
            <person name="Shuman H.A."/>
            <person name="Segal G."/>
        </authorList>
    </citation>
    <scope>NUCLEOTIDE SEQUENCE [LARGE SCALE GENOMIC DNA]</scope>
    <source>
        <strain evidence="10 12">CDC#1407-AL-14</strain>
    </source>
</reference>
<dbReference type="Gene3D" id="3.30.70.1230">
    <property type="entry name" value="Nucleotide cyclase"/>
    <property type="match status" value="1"/>
</dbReference>
<dbReference type="SMART" id="SM00044">
    <property type="entry name" value="CYCc"/>
    <property type="match status" value="1"/>
</dbReference>
<dbReference type="InterPro" id="IPR029787">
    <property type="entry name" value="Nucleotide_cyclase"/>
</dbReference>
<dbReference type="InterPro" id="IPR001054">
    <property type="entry name" value="A/G_cyclase"/>
</dbReference>
<dbReference type="GO" id="GO:0006171">
    <property type="term" value="P:cAMP biosynthetic process"/>
    <property type="evidence" value="ECO:0007669"/>
    <property type="project" value="TreeGrafter"/>
</dbReference>
<dbReference type="AlphaFoldDB" id="A0A378I7W7"/>
<dbReference type="InterPro" id="IPR050697">
    <property type="entry name" value="Adenylyl/Guanylyl_Cyclase_3/4"/>
</dbReference>
<accession>A0A378I7W7</accession>
<dbReference type="Pfam" id="PF02743">
    <property type="entry name" value="dCache_1"/>
    <property type="match status" value="1"/>
</dbReference>
<evidence type="ECO:0000256" key="1">
    <source>
        <dbReference type="ARBA" id="ARBA00004651"/>
    </source>
</evidence>
<dbReference type="RefSeq" id="WP_058524913.1">
    <property type="nucleotide sequence ID" value="NZ_CAAAHV010000010.1"/>
</dbReference>
<dbReference type="GO" id="GO:0005886">
    <property type="term" value="C:plasma membrane"/>
    <property type="evidence" value="ECO:0007669"/>
    <property type="project" value="UniProtKB-SubCell"/>
</dbReference>
<evidence type="ECO:0000256" key="2">
    <source>
        <dbReference type="ARBA" id="ARBA00005381"/>
    </source>
</evidence>
<feature type="transmembrane region" description="Helical" evidence="7">
    <location>
        <begin position="12"/>
        <end position="34"/>
    </location>
</feature>
<feature type="domain" description="Guanylate cyclase" evidence="8">
    <location>
        <begin position="440"/>
        <end position="572"/>
    </location>
</feature>
<keyword evidence="4 7" id="KW-0812">Transmembrane</keyword>
<evidence type="ECO:0000313" key="13">
    <source>
        <dbReference type="Proteomes" id="UP000255066"/>
    </source>
</evidence>
<keyword evidence="11" id="KW-0456">Lyase</keyword>
<reference evidence="11 13" key="2">
    <citation type="submission" date="2018-06" db="EMBL/GenBank/DDBJ databases">
        <authorList>
            <consortium name="Pathogen Informatics"/>
            <person name="Doyle S."/>
        </authorList>
    </citation>
    <scope>NUCLEOTIDE SEQUENCE [LARGE SCALE GENOMIC DNA]</scope>
    <source>
        <strain evidence="11 13">NCTC12437</strain>
    </source>
</reference>
<dbReference type="GO" id="GO:0035556">
    <property type="term" value="P:intracellular signal transduction"/>
    <property type="evidence" value="ECO:0007669"/>
    <property type="project" value="InterPro"/>
</dbReference>
<dbReference type="InterPro" id="IPR029151">
    <property type="entry name" value="Sensor-like_sf"/>
</dbReference>
<dbReference type="EMBL" id="UGNW01000001">
    <property type="protein sequence ID" value="STX30942.1"/>
    <property type="molecule type" value="Genomic_DNA"/>
</dbReference>
<organism evidence="11 13">
    <name type="scientific">Legionella birminghamensis</name>
    <dbReference type="NCBI Taxonomy" id="28083"/>
    <lineage>
        <taxon>Bacteria</taxon>
        <taxon>Pseudomonadati</taxon>
        <taxon>Pseudomonadota</taxon>
        <taxon>Gammaproteobacteria</taxon>
        <taxon>Legionellales</taxon>
        <taxon>Legionellaceae</taxon>
        <taxon>Legionella</taxon>
    </lineage>
</organism>
<feature type="domain" description="HAMP" evidence="9">
    <location>
        <begin position="360"/>
        <end position="413"/>
    </location>
</feature>
<dbReference type="Proteomes" id="UP000255066">
    <property type="component" value="Unassembled WGS sequence"/>
</dbReference>
<evidence type="ECO:0000256" key="4">
    <source>
        <dbReference type="ARBA" id="ARBA00022692"/>
    </source>
</evidence>
<evidence type="ECO:0000259" key="8">
    <source>
        <dbReference type="PROSITE" id="PS50125"/>
    </source>
</evidence>
<dbReference type="PROSITE" id="PS50885">
    <property type="entry name" value="HAMP"/>
    <property type="match status" value="1"/>
</dbReference>
<dbReference type="InterPro" id="IPR033479">
    <property type="entry name" value="dCache_1"/>
</dbReference>
<gene>
    <name evidence="11" type="primary">cyaA_1</name>
    <name evidence="10" type="ORF">Lbir_2945</name>
    <name evidence="11" type="ORF">NCTC12437_00709</name>
</gene>
<protein>
    <submittedName>
        <fullName evidence="11">Adenylate cyclase</fullName>
        <ecNumber evidence="11">4.6.1.1</ecNumber>
    </submittedName>
</protein>
<dbReference type="Proteomes" id="UP000054735">
    <property type="component" value="Unassembled WGS sequence"/>
</dbReference>
<dbReference type="Gene3D" id="3.30.450.20">
    <property type="entry name" value="PAS domain"/>
    <property type="match status" value="1"/>
</dbReference>
<evidence type="ECO:0000256" key="7">
    <source>
        <dbReference type="SAM" id="Phobius"/>
    </source>
</evidence>
<sequence>MRSKGFMVSIRLSIITLFVLLLGLIGFAILAINYRALNQILGASEKNLIVETTSLLNERIHNYLHPLNRDLQKMKNLLKENIIDPIDPKEFDKYLLESIRDTPQLFMIYYGTKEGDFYGVDRTQKNIIGLNHIINTNVPPIKERYEYNESGQLIRTVPLQNYDPRLRPWYLEAAALGKPTWTNVYQFVNFGNYKSTVNGVTAAIPVYNKKGALLGVFAMDLSIEGIQRFIGQLNLTENSLIYVTDNSKQVIAYHIPHEKEDLVSNTRHLDYHLKKLNIPSSILDKTTGLLEVSSFTHNNEEYFLIHRPILESHQSKPWYITIIVPASDVLAPLRALRFHTLLLTSLVLLLGIFIARVFSQRISKPIIQIANEAQQIARLELSQRPPIKTMIKEINYMDTSLSHMQSSLLSFQRYVPRSLVRQLILSGKIAEVGGQRQQITVLFSDIKNFTQLAEKSSPEQLITYLSNYFQSMTEAVITHEGILDKYIGDAIMALWNAPLSDPQHAFHACLTAVDMVHRLELVNQLNQQNDFPLFHIRIGINSGEAIVGNVGSEERLSYTALGDNINVASRLEAVNKLYNTQIIVSETTFKQVAKRFNFRLLDEIAVRGRQESTRIYELITASNIHNLEQHKSIFYRAFCYYQQGEWQNALNEFEELPPAYPGDQLASVYIQRCQGFLDSPVPGWDGIWRLGGPST</sequence>
<dbReference type="Pfam" id="PF00211">
    <property type="entry name" value="Guanylate_cyc"/>
    <property type="match status" value="1"/>
</dbReference>
<dbReference type="GO" id="GO:0004016">
    <property type="term" value="F:adenylate cyclase activity"/>
    <property type="evidence" value="ECO:0007669"/>
    <property type="project" value="UniProtKB-EC"/>
</dbReference>
<evidence type="ECO:0000256" key="3">
    <source>
        <dbReference type="ARBA" id="ARBA00022475"/>
    </source>
</evidence>
<evidence type="ECO:0000313" key="11">
    <source>
        <dbReference type="EMBL" id="STX30942.1"/>
    </source>
</evidence>
<name>A0A378I7W7_9GAMM</name>
<proteinExistence type="inferred from homology"/>
<dbReference type="CDD" id="cd12913">
    <property type="entry name" value="PDC1_MCP_like"/>
    <property type="match status" value="1"/>
</dbReference>
<dbReference type="OrthoDB" id="9806704at2"/>
<dbReference type="EMBL" id="LNXT01000048">
    <property type="protein sequence ID" value="KTC68343.1"/>
    <property type="molecule type" value="Genomic_DNA"/>
</dbReference>
<dbReference type="CDD" id="cd07302">
    <property type="entry name" value="CHD"/>
    <property type="match status" value="1"/>
</dbReference>